<evidence type="ECO:0000313" key="2">
    <source>
        <dbReference type="Proteomes" id="UP000236754"/>
    </source>
</evidence>
<sequence length="258" mass="27955">MTAEAPAAPLSPMLVRLAEQRATGALLRDTGILYLLDGQVVHAESPAAPGIEVLLTVGGRLPADAWQEAVRRGGAQCRTARWLVDHHRLAEGELEISQLGTLFDAAFFVLAPTGGPTRFRHGASHWFGPVRAVPVTEVEREARRRRRFLDTLWPCPQLDAAPVRARHDPRLPPATRHERAVLDLADGVRTPSAIAALLGRPAFHALVHVRRLAAAGRVAVPPPTTAPGPGPAPAWFRDIAHDADAALLRRLRDALEHL</sequence>
<dbReference type="AlphaFoldDB" id="A0A1H6CNY5"/>
<dbReference type="Proteomes" id="UP000236754">
    <property type="component" value="Unassembled WGS sequence"/>
</dbReference>
<evidence type="ECO:0000313" key="1">
    <source>
        <dbReference type="EMBL" id="SEG74704.1"/>
    </source>
</evidence>
<organism evidence="1 2">
    <name type="scientific">Actinacidiphila yanglinensis</name>
    <dbReference type="NCBI Taxonomy" id="310779"/>
    <lineage>
        <taxon>Bacteria</taxon>
        <taxon>Bacillati</taxon>
        <taxon>Actinomycetota</taxon>
        <taxon>Actinomycetes</taxon>
        <taxon>Kitasatosporales</taxon>
        <taxon>Streptomycetaceae</taxon>
        <taxon>Actinacidiphila</taxon>
    </lineage>
</organism>
<dbReference type="RefSeq" id="WP_103887754.1">
    <property type="nucleotide sequence ID" value="NZ_FNVU01000009.1"/>
</dbReference>
<accession>A0A1H6CNY5</accession>
<keyword evidence="2" id="KW-1185">Reference proteome</keyword>
<proteinExistence type="predicted"/>
<dbReference type="OrthoDB" id="3538879at2"/>
<dbReference type="EMBL" id="FNVU01000009">
    <property type="protein sequence ID" value="SEG74704.1"/>
    <property type="molecule type" value="Genomic_DNA"/>
</dbReference>
<protein>
    <submittedName>
        <fullName evidence="1">Uncharacterized protein</fullName>
    </submittedName>
</protein>
<name>A0A1H6CNY5_9ACTN</name>
<reference evidence="1 2" key="1">
    <citation type="submission" date="2016-10" db="EMBL/GenBank/DDBJ databases">
        <authorList>
            <person name="de Groot N.N."/>
        </authorList>
    </citation>
    <scope>NUCLEOTIDE SEQUENCE [LARGE SCALE GENOMIC DNA]</scope>
    <source>
        <strain evidence="1 2">CGMCC 4.2023</strain>
    </source>
</reference>
<gene>
    <name evidence="1" type="ORF">SAMN05216223_109268</name>
</gene>